<dbReference type="eggNOG" id="COG2271">
    <property type="taxonomic scope" value="Bacteria"/>
</dbReference>
<sequence>MPPWLKQLLPILILLAAIAVVVQRLPKVDLGHSEAFQRRRRWNWLPLGLTYAFLYMARYNLSANVPVLQNLNLLSKEEFGSIDGIGSVAYGVAFLINGPLTDRWGGRATILIAAAGSALMNVLMGVTMRVGGAGGMEHESFIGAMTFLNAANMYFQSFGAVSIVKVNAPWFHVRERGVLGGVFGILISLGLYFAYDWTRFIGKALPIQWAFHIPAAILVGFFVIDYFLIRDTPGQAGFKDFDTADASSGDDGPPLGVVTVARRMFSQPVIWIIVAIEFCSGFLRNAIMKWYLVFADKTGEKLAFVATNWGVLLCVAGILGGVFAGFISDHVFDSRRGPVATVLYAGMVVGAFIVTFTLGTPPRRLDRRLHVPLRHRRPRHALRHGQHGLRRQEERRRRHRHHRRLRLPRHRRPGLPLRPHPPLRRRRQGPPELVPVAPRHAPPRHPRPPPRHPRLERPPPARRRRSLSLHEATRPPAHASRGGSSPSCPSCSRPFFLPR</sequence>
<comment type="caution">
    <text evidence="7">The sequence shown here is derived from an EMBL/GenBank/DDBJ whole genome shotgun (WGS) entry which is preliminary data.</text>
</comment>
<dbReference type="Gene3D" id="1.20.1250.20">
    <property type="entry name" value="MFS general substrate transporter like domains"/>
    <property type="match status" value="2"/>
</dbReference>
<dbReference type="Proteomes" id="UP000019678">
    <property type="component" value="Unassembled WGS sequence"/>
</dbReference>
<dbReference type="STRING" id="1192034.CAP_0704"/>
<keyword evidence="2 6" id="KW-0812">Transmembrane</keyword>
<feature type="transmembrane region" description="Helical" evidence="6">
    <location>
        <begin position="269"/>
        <end position="287"/>
    </location>
</feature>
<evidence type="ECO:0000313" key="7">
    <source>
        <dbReference type="EMBL" id="EYF07225.1"/>
    </source>
</evidence>
<evidence type="ECO:0000256" key="3">
    <source>
        <dbReference type="ARBA" id="ARBA00022989"/>
    </source>
</evidence>
<evidence type="ECO:0000256" key="2">
    <source>
        <dbReference type="ARBA" id="ARBA00022692"/>
    </source>
</evidence>
<feature type="transmembrane region" description="Helical" evidence="6">
    <location>
        <begin position="108"/>
        <end position="128"/>
    </location>
</feature>
<dbReference type="Pfam" id="PF07690">
    <property type="entry name" value="MFS_1"/>
    <property type="match status" value="1"/>
</dbReference>
<organism evidence="7 8">
    <name type="scientific">Chondromyces apiculatus DSM 436</name>
    <dbReference type="NCBI Taxonomy" id="1192034"/>
    <lineage>
        <taxon>Bacteria</taxon>
        <taxon>Pseudomonadati</taxon>
        <taxon>Myxococcota</taxon>
        <taxon>Polyangia</taxon>
        <taxon>Polyangiales</taxon>
        <taxon>Polyangiaceae</taxon>
        <taxon>Chondromyces</taxon>
    </lineage>
</organism>
<feature type="transmembrane region" description="Helical" evidence="6">
    <location>
        <begin position="79"/>
        <end position="96"/>
    </location>
</feature>
<keyword evidence="4 6" id="KW-0472">Membrane</keyword>
<dbReference type="AlphaFoldDB" id="A0A017TEH4"/>
<dbReference type="InterPro" id="IPR011701">
    <property type="entry name" value="MFS"/>
</dbReference>
<dbReference type="InterPro" id="IPR036259">
    <property type="entry name" value="MFS_trans_sf"/>
</dbReference>
<evidence type="ECO:0000256" key="4">
    <source>
        <dbReference type="ARBA" id="ARBA00023136"/>
    </source>
</evidence>
<dbReference type="EMBL" id="ASRX01000011">
    <property type="protein sequence ID" value="EYF07225.1"/>
    <property type="molecule type" value="Genomic_DNA"/>
</dbReference>
<feature type="compositionally biased region" description="Basic residues" evidence="5">
    <location>
        <begin position="396"/>
        <end position="413"/>
    </location>
</feature>
<evidence type="ECO:0000313" key="8">
    <source>
        <dbReference type="Proteomes" id="UP000019678"/>
    </source>
</evidence>
<feature type="transmembrane region" description="Helical" evidence="6">
    <location>
        <begin position="6"/>
        <end position="22"/>
    </location>
</feature>
<feature type="compositionally biased region" description="Low complexity" evidence="5">
    <location>
        <begin position="480"/>
        <end position="493"/>
    </location>
</feature>
<dbReference type="SUPFAM" id="SSF103473">
    <property type="entry name" value="MFS general substrate transporter"/>
    <property type="match status" value="1"/>
</dbReference>
<protein>
    <submittedName>
        <fullName evidence="7">Glycerol-3-phosphate transporter</fullName>
    </submittedName>
</protein>
<feature type="transmembrane region" description="Helical" evidence="6">
    <location>
        <begin position="307"/>
        <end position="327"/>
    </location>
</feature>
<evidence type="ECO:0000256" key="5">
    <source>
        <dbReference type="SAM" id="MobiDB-lite"/>
    </source>
</evidence>
<feature type="region of interest" description="Disordered" evidence="5">
    <location>
        <begin position="369"/>
        <end position="499"/>
    </location>
</feature>
<keyword evidence="8" id="KW-1185">Reference proteome</keyword>
<accession>A0A017TEH4</accession>
<dbReference type="PANTHER" id="PTHR43826">
    <property type="entry name" value="GLUCOSE-6-PHOSPHATE EXCHANGER SLC37A4"/>
    <property type="match status" value="1"/>
</dbReference>
<dbReference type="GO" id="GO:0061513">
    <property type="term" value="F:glucose 6-phosphate:phosphate antiporter activity"/>
    <property type="evidence" value="ECO:0007669"/>
    <property type="project" value="TreeGrafter"/>
</dbReference>
<gene>
    <name evidence="7" type="ORF">CAP_0704</name>
</gene>
<proteinExistence type="predicted"/>
<dbReference type="InterPro" id="IPR051337">
    <property type="entry name" value="OPA_Antiporter"/>
</dbReference>
<feature type="transmembrane region" description="Helical" evidence="6">
    <location>
        <begin position="140"/>
        <end position="164"/>
    </location>
</feature>
<keyword evidence="3 6" id="KW-1133">Transmembrane helix</keyword>
<dbReference type="GO" id="GO:0012505">
    <property type="term" value="C:endomembrane system"/>
    <property type="evidence" value="ECO:0007669"/>
    <property type="project" value="UniProtKB-SubCell"/>
</dbReference>
<feature type="compositionally biased region" description="Basic residues" evidence="5">
    <location>
        <begin position="441"/>
        <end position="452"/>
    </location>
</feature>
<evidence type="ECO:0000256" key="1">
    <source>
        <dbReference type="ARBA" id="ARBA00004127"/>
    </source>
</evidence>
<feature type="transmembrane region" description="Helical" evidence="6">
    <location>
        <begin position="339"/>
        <end position="359"/>
    </location>
</feature>
<dbReference type="PANTHER" id="PTHR43826:SF3">
    <property type="entry name" value="GLUCOSE-6-PHOSPHATE EXCHANGER SLC37A4"/>
    <property type="match status" value="1"/>
</dbReference>
<reference evidence="7 8" key="1">
    <citation type="submission" date="2013-05" db="EMBL/GenBank/DDBJ databases">
        <title>Genome assembly of Chondromyces apiculatus DSM 436.</title>
        <authorList>
            <person name="Sharma G."/>
            <person name="Khatri I."/>
            <person name="Kaur C."/>
            <person name="Mayilraj S."/>
            <person name="Subramanian S."/>
        </authorList>
    </citation>
    <scope>NUCLEOTIDE SEQUENCE [LARGE SCALE GENOMIC DNA]</scope>
    <source>
        <strain evidence="7 8">DSM 436</strain>
    </source>
</reference>
<dbReference type="GO" id="GO:0016020">
    <property type="term" value="C:membrane"/>
    <property type="evidence" value="ECO:0007669"/>
    <property type="project" value="UniProtKB-ARBA"/>
</dbReference>
<name>A0A017TEH4_9BACT</name>
<evidence type="ECO:0000256" key="6">
    <source>
        <dbReference type="SAM" id="Phobius"/>
    </source>
</evidence>
<feature type="compositionally biased region" description="Basic residues" evidence="5">
    <location>
        <begin position="369"/>
        <end position="389"/>
    </location>
</feature>
<dbReference type="GO" id="GO:0035435">
    <property type="term" value="P:phosphate ion transmembrane transport"/>
    <property type="evidence" value="ECO:0007669"/>
    <property type="project" value="TreeGrafter"/>
</dbReference>
<feature type="transmembrane region" description="Helical" evidence="6">
    <location>
        <begin position="42"/>
        <end position="59"/>
    </location>
</feature>
<feature type="transmembrane region" description="Helical" evidence="6">
    <location>
        <begin position="207"/>
        <end position="229"/>
    </location>
</feature>
<feature type="transmembrane region" description="Helical" evidence="6">
    <location>
        <begin position="176"/>
        <end position="195"/>
    </location>
</feature>
<comment type="subcellular location">
    <subcellularLocation>
        <location evidence="1">Endomembrane system</location>
        <topology evidence="1">Multi-pass membrane protein</topology>
    </subcellularLocation>
</comment>